<reference evidence="9 10" key="2">
    <citation type="journal article" date="2013" name="PLoS ONE">
        <title>INDIGO - INtegrated Data Warehouse of MIcrobial GenOmes with Examples from the Red Sea Extremophiles.</title>
        <authorList>
            <person name="Alam I."/>
            <person name="Antunes A."/>
            <person name="Kamau A.A."/>
            <person name="Ba Alawi W."/>
            <person name="Kalkatawi M."/>
            <person name="Stingl U."/>
            <person name="Bajic V.B."/>
        </authorList>
    </citation>
    <scope>NUCLEOTIDE SEQUENCE [LARGE SCALE GENOMIC DNA]</scope>
    <source>
        <strain evidence="9 10">E1L3A</strain>
    </source>
</reference>
<dbReference type="AlphaFoldDB" id="F7Q3W4"/>
<feature type="coiled-coil region" evidence="4">
    <location>
        <begin position="169"/>
        <end position="196"/>
    </location>
</feature>
<comment type="subcellular location">
    <subcellularLocation>
        <location evidence="1">Cell envelope</location>
    </subcellularLocation>
</comment>
<dbReference type="GO" id="GO:0015562">
    <property type="term" value="F:efflux transmembrane transporter activity"/>
    <property type="evidence" value="ECO:0007669"/>
    <property type="project" value="TreeGrafter"/>
</dbReference>
<proteinExistence type="inferred from homology"/>
<keyword evidence="6" id="KW-0472">Membrane</keyword>
<dbReference type="Gene3D" id="2.40.30.170">
    <property type="match status" value="1"/>
</dbReference>
<dbReference type="Proteomes" id="UP000006242">
    <property type="component" value="Unassembled WGS sequence"/>
</dbReference>
<gene>
    <name evidence="9" type="ORF">SSPSH_001676</name>
</gene>
<dbReference type="PANTHER" id="PTHR30469:SF12">
    <property type="entry name" value="MULTIDRUG RESISTANCE PROTEIN MDTA"/>
    <property type="match status" value="1"/>
</dbReference>
<sequence length="461" mass="48730">MNTESPRRTMPRLVWIALPALVLCVGVVIAFLILKSTPTAPKATPRERQARLVTVTAAEAAPTTLDFSANGTVQAADSTTLRPRVSGQIVTLTDKLAPGTRFEKSDVLARIDDADYQLALNSARTDLANARASLRVEKGQQAVAQRELALVGADVSADERDLALRGPQLEQAQADVEAARTAVAQAQLDLERTKVRAPFAGIVTERSASIGDVVSTSDTIATLAATDTYWVDVAVPVDQLRFIHAADGQRAGTSAQIYYPDGWGADAFLPAEVLRIQPALETSGRMARVLLQVPDPLGDNTPADTRLLIGAYVRAALEARLPGNSVLIDSAFVHENNNVWVMTDDNRLDIRSVDILYRDATQTVISAGLEPGDAVITSELTAPIQGMPIRVDSSTAEPATGDSPASDNPADAEQPEPAALVRDSGKLGLRLSGPPDSLAAGSTTTVSAQPALATAKREPNS</sequence>
<evidence type="ECO:0000256" key="4">
    <source>
        <dbReference type="SAM" id="Coils"/>
    </source>
</evidence>
<dbReference type="SUPFAM" id="SSF111369">
    <property type="entry name" value="HlyD-like secretion proteins"/>
    <property type="match status" value="1"/>
</dbReference>
<feature type="domain" description="Multidrug resistance protein MdtA-like C-terminal permuted SH3" evidence="8">
    <location>
        <begin position="336"/>
        <end position="380"/>
    </location>
</feature>
<dbReference type="STRING" id="1033802.SSPSH_001676"/>
<accession>F7Q3W4</accession>
<keyword evidence="6" id="KW-1133">Transmembrane helix</keyword>
<feature type="region of interest" description="Disordered" evidence="5">
    <location>
        <begin position="386"/>
        <end position="461"/>
    </location>
</feature>
<evidence type="ECO:0000256" key="5">
    <source>
        <dbReference type="SAM" id="MobiDB-lite"/>
    </source>
</evidence>
<dbReference type="InterPro" id="IPR058625">
    <property type="entry name" value="MdtA-like_BSH"/>
</dbReference>
<feature type="transmembrane region" description="Helical" evidence="6">
    <location>
        <begin position="12"/>
        <end position="34"/>
    </location>
</feature>
<evidence type="ECO:0000256" key="1">
    <source>
        <dbReference type="ARBA" id="ARBA00004196"/>
    </source>
</evidence>
<keyword evidence="6" id="KW-0812">Transmembrane</keyword>
<dbReference type="eggNOG" id="COG0845">
    <property type="taxonomic scope" value="Bacteria"/>
</dbReference>
<keyword evidence="10" id="KW-1185">Reference proteome</keyword>
<dbReference type="Gene3D" id="1.10.287.470">
    <property type="entry name" value="Helix hairpin bin"/>
    <property type="match status" value="1"/>
</dbReference>
<reference evidence="9 10" key="1">
    <citation type="journal article" date="2011" name="J. Bacteriol.">
        <title>Genome sequence of Salinisphaera shabanensis, a gammaproteobacterium from the harsh, variable environment of the brine-seawater interface of the Shaban Deep in the Red Sea.</title>
        <authorList>
            <person name="Antunes A."/>
            <person name="Alam I."/>
            <person name="Bajic V.B."/>
            <person name="Stingl U."/>
        </authorList>
    </citation>
    <scope>NUCLEOTIDE SEQUENCE [LARGE SCALE GENOMIC DNA]</scope>
    <source>
        <strain evidence="9 10">E1L3A</strain>
    </source>
</reference>
<dbReference type="Pfam" id="PF25967">
    <property type="entry name" value="RND-MFP_C"/>
    <property type="match status" value="1"/>
</dbReference>
<protein>
    <submittedName>
        <fullName evidence="9">RND multidrug efflux membrane permease protein</fullName>
    </submittedName>
</protein>
<evidence type="ECO:0000313" key="9">
    <source>
        <dbReference type="EMBL" id="ERJ19302.1"/>
    </source>
</evidence>
<organism evidence="9 10">
    <name type="scientific">Salinisphaera shabanensis E1L3A</name>
    <dbReference type="NCBI Taxonomy" id="1033802"/>
    <lineage>
        <taxon>Bacteria</taxon>
        <taxon>Pseudomonadati</taxon>
        <taxon>Pseudomonadota</taxon>
        <taxon>Gammaproteobacteria</taxon>
        <taxon>Salinisphaerales</taxon>
        <taxon>Salinisphaeraceae</taxon>
        <taxon>Salinisphaera</taxon>
    </lineage>
</organism>
<dbReference type="Gene3D" id="2.40.420.20">
    <property type="match status" value="1"/>
</dbReference>
<comment type="caution">
    <text evidence="9">The sequence shown here is derived from an EMBL/GenBank/DDBJ whole genome shotgun (WGS) entry which is preliminary data.</text>
</comment>
<evidence type="ECO:0000313" key="10">
    <source>
        <dbReference type="Proteomes" id="UP000006242"/>
    </source>
</evidence>
<dbReference type="OrthoDB" id="9781888at2"/>
<dbReference type="RefSeq" id="WP_006912197.1">
    <property type="nucleotide sequence ID" value="NZ_AFNV02000010.1"/>
</dbReference>
<evidence type="ECO:0000256" key="3">
    <source>
        <dbReference type="ARBA" id="ARBA00022448"/>
    </source>
</evidence>
<dbReference type="EMBL" id="AFNV02000010">
    <property type="protein sequence ID" value="ERJ19302.1"/>
    <property type="molecule type" value="Genomic_DNA"/>
</dbReference>
<evidence type="ECO:0000259" key="8">
    <source>
        <dbReference type="Pfam" id="PF25967"/>
    </source>
</evidence>
<evidence type="ECO:0000256" key="2">
    <source>
        <dbReference type="ARBA" id="ARBA00009477"/>
    </source>
</evidence>
<dbReference type="InterPro" id="IPR006143">
    <property type="entry name" value="RND_pump_MFP"/>
</dbReference>
<keyword evidence="3" id="KW-0813">Transport</keyword>
<comment type="similarity">
    <text evidence="2">Belongs to the membrane fusion protein (MFP) (TC 8.A.1) family.</text>
</comment>
<dbReference type="InterPro" id="IPR058627">
    <property type="entry name" value="MdtA-like_C"/>
</dbReference>
<dbReference type="Gene3D" id="2.40.50.100">
    <property type="match status" value="1"/>
</dbReference>
<evidence type="ECO:0000259" key="7">
    <source>
        <dbReference type="Pfam" id="PF25917"/>
    </source>
</evidence>
<dbReference type="GO" id="GO:1990281">
    <property type="term" value="C:efflux pump complex"/>
    <property type="evidence" value="ECO:0007669"/>
    <property type="project" value="TreeGrafter"/>
</dbReference>
<dbReference type="PANTHER" id="PTHR30469">
    <property type="entry name" value="MULTIDRUG RESISTANCE PROTEIN MDTA"/>
    <property type="match status" value="1"/>
</dbReference>
<name>F7Q3W4_9GAMM</name>
<evidence type="ECO:0000256" key="6">
    <source>
        <dbReference type="SAM" id="Phobius"/>
    </source>
</evidence>
<dbReference type="NCBIfam" id="TIGR01730">
    <property type="entry name" value="RND_mfp"/>
    <property type="match status" value="1"/>
</dbReference>
<dbReference type="Pfam" id="PF25917">
    <property type="entry name" value="BSH_RND"/>
    <property type="match status" value="1"/>
</dbReference>
<keyword evidence="4" id="KW-0175">Coiled coil</keyword>
<feature type="domain" description="Multidrug resistance protein MdtA-like barrel-sandwich hybrid" evidence="7">
    <location>
        <begin position="79"/>
        <end position="221"/>
    </location>
</feature>